<dbReference type="AlphaFoldDB" id="A0A3R9WK09"/>
<name>A0A3R9WK09_9BACT</name>
<gene>
    <name evidence="2" type="ORF">EDE15_4567</name>
</gene>
<sequence length="405" mass="43732">MRHRWLFPALLTSSFCTAQVTGTFSLEKSTFAPGEPVFLSFTLHNGGSELEEVSTADPYSFCSGYKLHISRDGAPDPACFQGYGGSCLSGVLSLAPHASHTERILLNYRNNSRGDLSAPVSTPGDYTVDASREIAYAPPGRDSRVYTAPDHTEAHQVLHVRVDDALELSPAVYAPYIQQINSKDDQVRREAARTLATLAPPALEPLLLTFAISKDYVLKQFAPLALANLSTKASLSALAGMLLHTDPGTYEYMTAAENLGKTHDPSWFPVLLEVADQHGAMYLSYAAESGADAAIPAFLTRLQTPDPNIRTAVINALGHTGSRTAVPLLIGLLGSEANMKEEDGRNAAISANAALMQLTHVYAEQGSNGDLIPGWHSRWQQWWWTFGSTATIYKPGECVAITGLP</sequence>
<proteinExistence type="predicted"/>
<feature type="signal peptide" evidence="1">
    <location>
        <begin position="1"/>
        <end position="18"/>
    </location>
</feature>
<accession>A0A3R9WK09</accession>
<evidence type="ECO:0000313" key="3">
    <source>
        <dbReference type="Proteomes" id="UP000269669"/>
    </source>
</evidence>
<dbReference type="InterPro" id="IPR011989">
    <property type="entry name" value="ARM-like"/>
</dbReference>
<reference evidence="2 3" key="1">
    <citation type="submission" date="2018-12" db="EMBL/GenBank/DDBJ databases">
        <title>Sequencing of bacterial isolates from soil warming experiment in Harvard Forest, Massachusetts, USA.</title>
        <authorList>
            <person name="Deangelis K."/>
        </authorList>
    </citation>
    <scope>NUCLEOTIDE SEQUENCE [LARGE SCALE GENOMIC DNA]</scope>
    <source>
        <strain evidence="2 3">EB153</strain>
    </source>
</reference>
<evidence type="ECO:0000313" key="2">
    <source>
        <dbReference type="EMBL" id="RSL18957.1"/>
    </source>
</evidence>
<dbReference type="Gene3D" id="1.25.10.10">
    <property type="entry name" value="Leucine-rich Repeat Variant"/>
    <property type="match status" value="2"/>
</dbReference>
<dbReference type="OrthoDB" id="9782387at2"/>
<keyword evidence="3" id="KW-1185">Reference proteome</keyword>
<dbReference type="SUPFAM" id="SSF48371">
    <property type="entry name" value="ARM repeat"/>
    <property type="match status" value="1"/>
</dbReference>
<dbReference type="EMBL" id="RSDW01000001">
    <property type="protein sequence ID" value="RSL18957.1"/>
    <property type="molecule type" value="Genomic_DNA"/>
</dbReference>
<dbReference type="InterPro" id="IPR004155">
    <property type="entry name" value="PBS_lyase_HEAT"/>
</dbReference>
<protein>
    <submittedName>
        <fullName evidence="2">HEAT repeat protein</fullName>
    </submittedName>
</protein>
<dbReference type="Proteomes" id="UP000269669">
    <property type="component" value="Unassembled WGS sequence"/>
</dbReference>
<dbReference type="RefSeq" id="WP_125487230.1">
    <property type="nucleotide sequence ID" value="NZ_RSDW01000001.1"/>
</dbReference>
<dbReference type="InterPro" id="IPR016024">
    <property type="entry name" value="ARM-type_fold"/>
</dbReference>
<organism evidence="2 3">
    <name type="scientific">Edaphobacter aggregans</name>
    <dbReference type="NCBI Taxonomy" id="570835"/>
    <lineage>
        <taxon>Bacteria</taxon>
        <taxon>Pseudomonadati</taxon>
        <taxon>Acidobacteriota</taxon>
        <taxon>Terriglobia</taxon>
        <taxon>Terriglobales</taxon>
        <taxon>Acidobacteriaceae</taxon>
        <taxon>Edaphobacter</taxon>
    </lineage>
</organism>
<dbReference type="Pfam" id="PF13646">
    <property type="entry name" value="HEAT_2"/>
    <property type="match status" value="2"/>
</dbReference>
<keyword evidence="1" id="KW-0732">Signal</keyword>
<dbReference type="SMART" id="SM00567">
    <property type="entry name" value="EZ_HEAT"/>
    <property type="match status" value="2"/>
</dbReference>
<comment type="caution">
    <text evidence="2">The sequence shown here is derived from an EMBL/GenBank/DDBJ whole genome shotgun (WGS) entry which is preliminary data.</text>
</comment>
<feature type="chain" id="PRO_5018786912" evidence="1">
    <location>
        <begin position="19"/>
        <end position="405"/>
    </location>
</feature>
<evidence type="ECO:0000256" key="1">
    <source>
        <dbReference type="SAM" id="SignalP"/>
    </source>
</evidence>